<dbReference type="EMBL" id="JAJEQM010000012">
    <property type="protein sequence ID" value="MCC2210958.1"/>
    <property type="molecule type" value="Genomic_DNA"/>
</dbReference>
<protein>
    <submittedName>
        <fullName evidence="2">Uncharacterized protein</fullName>
    </submittedName>
</protein>
<keyword evidence="3" id="KW-1185">Reference proteome</keyword>
<comment type="caution">
    <text evidence="2">The sequence shown here is derived from an EMBL/GenBank/DDBJ whole genome shotgun (WGS) entry which is preliminary data.</text>
</comment>
<sequence>MEDLIMKIIDIEDRAQEVIKDAKKADRELEERIKDESRKMRDDITRRMEAKNVTLKQIEEEDADKKVEAIRVNMERHLSELEKKYNDNKDKWVNEIVQNIIGR</sequence>
<dbReference type="RefSeq" id="WP_022230581.1">
    <property type="nucleotide sequence ID" value="NZ_JAJEQM010000012.1"/>
</dbReference>
<keyword evidence="1" id="KW-0175">Coiled coil</keyword>
<dbReference type="Gene3D" id="1.20.5.2950">
    <property type="match status" value="1"/>
</dbReference>
<feature type="coiled-coil region" evidence="1">
    <location>
        <begin position="8"/>
        <end position="91"/>
    </location>
</feature>
<accession>A0AAE3DZP5</accession>
<dbReference type="Proteomes" id="UP001198242">
    <property type="component" value="Unassembled WGS sequence"/>
</dbReference>
<evidence type="ECO:0000313" key="2">
    <source>
        <dbReference type="EMBL" id="MCC2210958.1"/>
    </source>
</evidence>
<dbReference type="AlphaFoldDB" id="A0AAE3DZP5"/>
<organism evidence="2 3">
    <name type="scientific">Hominilimicola fabiformis</name>
    <dbReference type="NCBI Taxonomy" id="2885356"/>
    <lineage>
        <taxon>Bacteria</taxon>
        <taxon>Bacillati</taxon>
        <taxon>Bacillota</taxon>
        <taxon>Clostridia</taxon>
        <taxon>Eubacteriales</taxon>
        <taxon>Oscillospiraceae</taxon>
        <taxon>Hominilimicola</taxon>
    </lineage>
</organism>
<evidence type="ECO:0000313" key="3">
    <source>
        <dbReference type="Proteomes" id="UP001198242"/>
    </source>
</evidence>
<gene>
    <name evidence="2" type="ORF">LKE05_09185</name>
</gene>
<name>A0AAE3DZP5_9FIRM</name>
<reference evidence="2 3" key="1">
    <citation type="submission" date="2021-10" db="EMBL/GenBank/DDBJ databases">
        <title>Anaerobic single-cell dispensing facilitates the cultivation of human gut bacteria.</title>
        <authorList>
            <person name="Afrizal A."/>
        </authorList>
    </citation>
    <scope>NUCLEOTIDE SEQUENCE [LARGE SCALE GENOMIC DNA]</scope>
    <source>
        <strain evidence="2 3">CLA-AA-H232</strain>
    </source>
</reference>
<proteinExistence type="predicted"/>
<evidence type="ECO:0000256" key="1">
    <source>
        <dbReference type="SAM" id="Coils"/>
    </source>
</evidence>